<protein>
    <recommendedName>
        <fullName evidence="3">Zn(2)-C6 fungal-type domain-containing protein</fullName>
    </recommendedName>
</protein>
<feature type="compositionally biased region" description="Low complexity" evidence="2">
    <location>
        <begin position="56"/>
        <end position="78"/>
    </location>
</feature>
<dbReference type="InterPro" id="IPR053157">
    <property type="entry name" value="Sterol_Uptake_Regulator"/>
</dbReference>
<dbReference type="OrthoDB" id="5350673at2759"/>
<dbReference type="AlphaFoldDB" id="A0A6G1JM46"/>
<dbReference type="EMBL" id="MU005570">
    <property type="protein sequence ID" value="KAF2691300.1"/>
    <property type="molecule type" value="Genomic_DNA"/>
</dbReference>
<organism evidence="4 5">
    <name type="scientific">Lentithecium fluviatile CBS 122367</name>
    <dbReference type="NCBI Taxonomy" id="1168545"/>
    <lineage>
        <taxon>Eukaryota</taxon>
        <taxon>Fungi</taxon>
        <taxon>Dikarya</taxon>
        <taxon>Ascomycota</taxon>
        <taxon>Pezizomycotina</taxon>
        <taxon>Dothideomycetes</taxon>
        <taxon>Pleosporomycetidae</taxon>
        <taxon>Pleosporales</taxon>
        <taxon>Massarineae</taxon>
        <taxon>Lentitheciaceae</taxon>
        <taxon>Lentithecium</taxon>
    </lineage>
</organism>
<dbReference type="InterPro" id="IPR001138">
    <property type="entry name" value="Zn2Cys6_DnaBD"/>
</dbReference>
<dbReference type="SMART" id="SM00066">
    <property type="entry name" value="GAL4"/>
    <property type="match status" value="1"/>
</dbReference>
<accession>A0A6G1JM46</accession>
<evidence type="ECO:0000313" key="5">
    <source>
        <dbReference type="Proteomes" id="UP000799291"/>
    </source>
</evidence>
<proteinExistence type="predicted"/>
<dbReference type="GO" id="GO:0001228">
    <property type="term" value="F:DNA-binding transcription activator activity, RNA polymerase II-specific"/>
    <property type="evidence" value="ECO:0007669"/>
    <property type="project" value="TreeGrafter"/>
</dbReference>
<feature type="compositionally biased region" description="Polar residues" evidence="2">
    <location>
        <begin position="96"/>
        <end position="111"/>
    </location>
</feature>
<evidence type="ECO:0000256" key="2">
    <source>
        <dbReference type="SAM" id="MobiDB-lite"/>
    </source>
</evidence>
<evidence type="ECO:0000259" key="3">
    <source>
        <dbReference type="PROSITE" id="PS50048"/>
    </source>
</evidence>
<dbReference type="Pfam" id="PF11951">
    <property type="entry name" value="Fungal_trans_2"/>
    <property type="match status" value="1"/>
</dbReference>
<evidence type="ECO:0000313" key="4">
    <source>
        <dbReference type="EMBL" id="KAF2691300.1"/>
    </source>
</evidence>
<dbReference type="InterPro" id="IPR021858">
    <property type="entry name" value="Fun_TF"/>
</dbReference>
<feature type="domain" description="Zn(2)-C6 fungal-type" evidence="3">
    <location>
        <begin position="15"/>
        <end position="45"/>
    </location>
</feature>
<dbReference type="CDD" id="cd00067">
    <property type="entry name" value="GAL4"/>
    <property type="match status" value="1"/>
</dbReference>
<sequence length="515" mass="57382">MPAGTRRTHNKTRLGCAQCKRRRIKCDCTHPICDNCKKKGHECSFLLLAPSSRLSITSPTEPSITSPSASPISATSTSDEIIHSPSNEVALIPRRSSGSQITRRQPASSPSRVLGPKPFITLPEFELPQAFNSISPYLRCNDVWKDARETLSPALQGLLYHYEYTTSLTLAADDPAKSAWQSFIPELASRHRFLIHHILAVASLHLGRLHGYGPERWTMMNVAAAQMNKGLARFRPELENVNAENAAALFASSTLTAVYFFRTSTLDIDELRASVPTGTIVPSSDIVDKMFNCVLRVVFGLRGPLAVLIPGWSHILGGRLQHIANRDWWPPDRLPATERAVEEDKRLAEIENLWKDQHHRPASDIECLSSALLFLRESFGLVSQLTLAQSEYPSTTAICYSVDDVTVGNLKDRGAIFFWATRISRDFITLLEEKNREALVILAHYAILPGRVRNAWWLEGLGANMITAVAMALGRENWHLIEWPVQVVGVDLENAFTARPDRIEGQPGEVPMEII</sequence>
<dbReference type="PROSITE" id="PS50048">
    <property type="entry name" value="ZN2_CY6_FUNGAL_2"/>
    <property type="match status" value="1"/>
</dbReference>
<dbReference type="PROSITE" id="PS00463">
    <property type="entry name" value="ZN2_CY6_FUNGAL_1"/>
    <property type="match status" value="1"/>
</dbReference>
<dbReference type="PANTHER" id="PTHR47784:SF5">
    <property type="entry name" value="STEROL UPTAKE CONTROL PROTEIN 2"/>
    <property type="match status" value="1"/>
</dbReference>
<keyword evidence="1" id="KW-0539">Nucleus</keyword>
<dbReference type="PANTHER" id="PTHR47784">
    <property type="entry name" value="STEROL UPTAKE CONTROL PROTEIN 2"/>
    <property type="match status" value="1"/>
</dbReference>
<dbReference type="Proteomes" id="UP000799291">
    <property type="component" value="Unassembled WGS sequence"/>
</dbReference>
<evidence type="ECO:0000256" key="1">
    <source>
        <dbReference type="ARBA" id="ARBA00023242"/>
    </source>
</evidence>
<dbReference type="GO" id="GO:0008270">
    <property type="term" value="F:zinc ion binding"/>
    <property type="evidence" value="ECO:0007669"/>
    <property type="project" value="InterPro"/>
</dbReference>
<dbReference type="InterPro" id="IPR036864">
    <property type="entry name" value="Zn2-C6_fun-type_DNA-bd_sf"/>
</dbReference>
<dbReference type="SUPFAM" id="SSF57701">
    <property type="entry name" value="Zn2/Cys6 DNA-binding domain"/>
    <property type="match status" value="1"/>
</dbReference>
<dbReference type="Pfam" id="PF00172">
    <property type="entry name" value="Zn_clus"/>
    <property type="match status" value="1"/>
</dbReference>
<keyword evidence="5" id="KW-1185">Reference proteome</keyword>
<name>A0A6G1JM46_9PLEO</name>
<reference evidence="4" key="1">
    <citation type="journal article" date="2020" name="Stud. Mycol.">
        <title>101 Dothideomycetes genomes: a test case for predicting lifestyles and emergence of pathogens.</title>
        <authorList>
            <person name="Haridas S."/>
            <person name="Albert R."/>
            <person name="Binder M."/>
            <person name="Bloem J."/>
            <person name="Labutti K."/>
            <person name="Salamov A."/>
            <person name="Andreopoulos B."/>
            <person name="Baker S."/>
            <person name="Barry K."/>
            <person name="Bills G."/>
            <person name="Bluhm B."/>
            <person name="Cannon C."/>
            <person name="Castanera R."/>
            <person name="Culley D."/>
            <person name="Daum C."/>
            <person name="Ezra D."/>
            <person name="Gonzalez J."/>
            <person name="Henrissat B."/>
            <person name="Kuo A."/>
            <person name="Liang C."/>
            <person name="Lipzen A."/>
            <person name="Lutzoni F."/>
            <person name="Magnuson J."/>
            <person name="Mondo S."/>
            <person name="Nolan M."/>
            <person name="Ohm R."/>
            <person name="Pangilinan J."/>
            <person name="Park H.-J."/>
            <person name="Ramirez L."/>
            <person name="Alfaro M."/>
            <person name="Sun H."/>
            <person name="Tritt A."/>
            <person name="Yoshinaga Y."/>
            <person name="Zwiers L.-H."/>
            <person name="Turgeon B."/>
            <person name="Goodwin S."/>
            <person name="Spatafora J."/>
            <person name="Crous P."/>
            <person name="Grigoriev I."/>
        </authorList>
    </citation>
    <scope>NUCLEOTIDE SEQUENCE</scope>
    <source>
        <strain evidence="4">CBS 122367</strain>
    </source>
</reference>
<dbReference type="Gene3D" id="4.10.240.10">
    <property type="entry name" value="Zn(2)-C6 fungal-type DNA-binding domain"/>
    <property type="match status" value="1"/>
</dbReference>
<feature type="region of interest" description="Disordered" evidence="2">
    <location>
        <begin position="56"/>
        <end position="115"/>
    </location>
</feature>
<gene>
    <name evidence="4" type="ORF">K458DRAFT_412602</name>
</gene>